<name>A0AA39MV34_9AGAR</name>
<reference evidence="2" key="1">
    <citation type="submission" date="2023-06" db="EMBL/GenBank/DDBJ databases">
        <authorList>
            <consortium name="Lawrence Berkeley National Laboratory"/>
            <person name="Ahrendt S."/>
            <person name="Sahu N."/>
            <person name="Indic B."/>
            <person name="Wong-Bajracharya J."/>
            <person name="Merenyi Z."/>
            <person name="Ke H.-M."/>
            <person name="Monk M."/>
            <person name="Kocsube S."/>
            <person name="Drula E."/>
            <person name="Lipzen A."/>
            <person name="Balint B."/>
            <person name="Henrissat B."/>
            <person name="Andreopoulos B."/>
            <person name="Martin F.M."/>
            <person name="Harder C.B."/>
            <person name="Rigling D."/>
            <person name="Ford K.L."/>
            <person name="Foster G.D."/>
            <person name="Pangilinan J."/>
            <person name="Papanicolaou A."/>
            <person name="Barry K."/>
            <person name="LaButti K."/>
            <person name="Viragh M."/>
            <person name="Koriabine M."/>
            <person name="Yan M."/>
            <person name="Riley R."/>
            <person name="Champramary S."/>
            <person name="Plett K.L."/>
            <person name="Tsai I.J."/>
            <person name="Slot J."/>
            <person name="Sipos G."/>
            <person name="Plett J."/>
            <person name="Nagy L.G."/>
            <person name="Grigoriev I.V."/>
        </authorList>
    </citation>
    <scope>NUCLEOTIDE SEQUENCE</scope>
    <source>
        <strain evidence="2">FPL87.14</strain>
    </source>
</reference>
<protein>
    <submittedName>
        <fullName evidence="2">Uncharacterized protein</fullName>
    </submittedName>
</protein>
<gene>
    <name evidence="2" type="ORF">EV421DRAFT_1788902</name>
</gene>
<evidence type="ECO:0000313" key="2">
    <source>
        <dbReference type="EMBL" id="KAK0447139.1"/>
    </source>
</evidence>
<dbReference type="AlphaFoldDB" id="A0AA39MV34"/>
<organism evidence="2 3">
    <name type="scientific">Armillaria borealis</name>
    <dbReference type="NCBI Taxonomy" id="47425"/>
    <lineage>
        <taxon>Eukaryota</taxon>
        <taxon>Fungi</taxon>
        <taxon>Dikarya</taxon>
        <taxon>Basidiomycota</taxon>
        <taxon>Agaricomycotina</taxon>
        <taxon>Agaricomycetes</taxon>
        <taxon>Agaricomycetidae</taxon>
        <taxon>Agaricales</taxon>
        <taxon>Marasmiineae</taxon>
        <taxon>Physalacriaceae</taxon>
        <taxon>Armillaria</taxon>
    </lineage>
</organism>
<dbReference type="EMBL" id="JAUEPT010000012">
    <property type="protein sequence ID" value="KAK0447139.1"/>
    <property type="molecule type" value="Genomic_DNA"/>
</dbReference>
<proteinExistence type="predicted"/>
<keyword evidence="1" id="KW-0812">Transmembrane</keyword>
<comment type="caution">
    <text evidence="2">The sequence shown here is derived from an EMBL/GenBank/DDBJ whole genome shotgun (WGS) entry which is preliminary data.</text>
</comment>
<accession>A0AA39MV34</accession>
<dbReference type="Proteomes" id="UP001175226">
    <property type="component" value="Unassembled WGS sequence"/>
</dbReference>
<sequence>MHTMAYYVNCQVFLFLLPGFPATGCFSPTAGRDGAWMFGSVIGGLGLGIVQMKVVMYVFTAYLLPLSYT</sequence>
<feature type="transmembrane region" description="Helical" evidence="1">
    <location>
        <begin position="37"/>
        <end position="64"/>
    </location>
</feature>
<keyword evidence="1" id="KW-0472">Membrane</keyword>
<keyword evidence="3" id="KW-1185">Reference proteome</keyword>
<evidence type="ECO:0000313" key="3">
    <source>
        <dbReference type="Proteomes" id="UP001175226"/>
    </source>
</evidence>
<evidence type="ECO:0000256" key="1">
    <source>
        <dbReference type="SAM" id="Phobius"/>
    </source>
</evidence>
<keyword evidence="1" id="KW-1133">Transmembrane helix</keyword>